<protein>
    <submittedName>
        <fullName evidence="1">Uncharacterized protein</fullName>
    </submittedName>
</protein>
<reference evidence="1" key="1">
    <citation type="submission" date="2013-12" db="EMBL/GenBank/DDBJ databases">
        <title>A Varibaculum cambriense genome reconstructed from a premature infant gut community with otherwise low bacterial novelty that shifts toward anaerobic metabolism during the third week of life.</title>
        <authorList>
            <person name="Brown C.T."/>
            <person name="Sharon I."/>
            <person name="Thomas B.C."/>
            <person name="Castelle C.J."/>
            <person name="Morowitz M.J."/>
            <person name="Banfield J.F."/>
        </authorList>
    </citation>
    <scope>NUCLEOTIDE SEQUENCE</scope>
</reference>
<organism evidence="1">
    <name type="scientific">human gut metagenome</name>
    <dbReference type="NCBI Taxonomy" id="408170"/>
    <lineage>
        <taxon>unclassified sequences</taxon>
        <taxon>metagenomes</taxon>
        <taxon>organismal metagenomes</taxon>
    </lineage>
</organism>
<feature type="non-terminal residue" evidence="1">
    <location>
        <position position="1"/>
    </location>
</feature>
<evidence type="ECO:0000313" key="1">
    <source>
        <dbReference type="EMBL" id="ETJ16219.1"/>
    </source>
</evidence>
<dbReference type="AlphaFoldDB" id="W1WIH5"/>
<name>W1WIH5_9ZZZZ</name>
<gene>
    <name evidence="1" type="ORF">Q604_UNBc4C00088G0001</name>
</gene>
<sequence>NIIVGYNEENLEVINYENNNRNQFEVYENKSKEEWIFRNVEICILNKKNYLFILENNMSNIYESNLLCYEV</sequence>
<accession>W1WIH5</accession>
<proteinExistence type="predicted"/>
<dbReference type="EMBL" id="AZMM01018869">
    <property type="protein sequence ID" value="ETJ16219.1"/>
    <property type="molecule type" value="Genomic_DNA"/>
</dbReference>
<comment type="caution">
    <text evidence="1">The sequence shown here is derived from an EMBL/GenBank/DDBJ whole genome shotgun (WGS) entry which is preliminary data.</text>
</comment>